<dbReference type="AlphaFoldDB" id="A0A8S9KI23"/>
<proteinExistence type="predicted"/>
<dbReference type="EMBL" id="QGKY02000164">
    <property type="protein sequence ID" value="KAF2593168.1"/>
    <property type="molecule type" value="Genomic_DNA"/>
</dbReference>
<name>A0A8S9KI23_BRACR</name>
<comment type="caution">
    <text evidence="2">The sequence shown here is derived from an EMBL/GenBank/DDBJ whole genome shotgun (WGS) entry which is preliminary data.</text>
</comment>
<gene>
    <name evidence="2" type="ORF">F2Q70_00042862</name>
</gene>
<evidence type="ECO:0000313" key="2">
    <source>
        <dbReference type="EMBL" id="KAF2593168.1"/>
    </source>
</evidence>
<reference evidence="2" key="1">
    <citation type="submission" date="2019-12" db="EMBL/GenBank/DDBJ databases">
        <title>Genome sequencing and annotation of Brassica cretica.</title>
        <authorList>
            <person name="Studholme D.J."/>
            <person name="Sarris P.F."/>
        </authorList>
    </citation>
    <scope>NUCLEOTIDE SEQUENCE</scope>
    <source>
        <strain evidence="2">PFS-102/07</strain>
        <tissue evidence="2">Leaf</tissue>
    </source>
</reference>
<accession>A0A8S9KI23</accession>
<evidence type="ECO:0000256" key="1">
    <source>
        <dbReference type="SAM" id="MobiDB-lite"/>
    </source>
</evidence>
<feature type="region of interest" description="Disordered" evidence="1">
    <location>
        <begin position="1"/>
        <end position="41"/>
    </location>
</feature>
<organism evidence="2">
    <name type="scientific">Brassica cretica</name>
    <name type="common">Mustard</name>
    <dbReference type="NCBI Taxonomy" id="69181"/>
    <lineage>
        <taxon>Eukaryota</taxon>
        <taxon>Viridiplantae</taxon>
        <taxon>Streptophyta</taxon>
        <taxon>Embryophyta</taxon>
        <taxon>Tracheophyta</taxon>
        <taxon>Spermatophyta</taxon>
        <taxon>Magnoliopsida</taxon>
        <taxon>eudicotyledons</taxon>
        <taxon>Gunneridae</taxon>
        <taxon>Pentapetalae</taxon>
        <taxon>rosids</taxon>
        <taxon>malvids</taxon>
        <taxon>Brassicales</taxon>
        <taxon>Brassicaceae</taxon>
        <taxon>Brassiceae</taxon>
        <taxon>Brassica</taxon>
    </lineage>
</organism>
<sequence length="165" mass="17402">MMLSDVSESVKASGEATVPSVPIKPVNQTSVSSGDEKAGDVSSVKSEVLSAASSGPSKSIGKAGVSAGLNIGAKYKASVSSRDKGKAIVGKAITFRDVILYLPKPVFARGQLYVALSRVTSKAGLTIIKYEDSHQLRIYSPQHISQTMVQSNEEELTRSLYPAMP</sequence>
<protein>
    <submittedName>
        <fullName evidence="2">Uncharacterized protein</fullName>
    </submittedName>
</protein>